<proteinExistence type="predicted"/>
<evidence type="ECO:0000256" key="2">
    <source>
        <dbReference type="SAM" id="MobiDB-lite"/>
    </source>
</evidence>
<keyword evidence="4" id="KW-1185">Reference proteome</keyword>
<protein>
    <submittedName>
        <fullName evidence="3">Uncharacterized protein</fullName>
    </submittedName>
</protein>
<feature type="coiled-coil region" evidence="1">
    <location>
        <begin position="102"/>
        <end position="129"/>
    </location>
</feature>
<name>A0A6I2UX78_9FIRM</name>
<dbReference type="RefSeq" id="WP_154621548.1">
    <property type="nucleotide sequence ID" value="NZ_VUNL01000015.1"/>
</dbReference>
<dbReference type="EMBL" id="VUNL01000015">
    <property type="protein sequence ID" value="MSV25787.1"/>
    <property type="molecule type" value="Genomic_DNA"/>
</dbReference>
<feature type="compositionally biased region" description="Basic residues" evidence="2">
    <location>
        <begin position="22"/>
        <end position="32"/>
    </location>
</feature>
<evidence type="ECO:0000313" key="4">
    <source>
        <dbReference type="Proteomes" id="UP000430222"/>
    </source>
</evidence>
<sequence>MDAVLIIVLFILAAALNDRLGGKKKAPPRRKRPDSVLPPPVPQPWRAGQSAGDRPANRLGFPIPVLKHEPPEETGRVYREPGTLLQQQEEVCREEMQEREHRLAYARQRADAERRIRAAEQAAEQAVSAAAVPRSQRPDNGFSSLLRDPAAARQAIVLSEVLGKPKAYRWRTHR</sequence>
<accession>A0A6I2UX78</accession>
<evidence type="ECO:0000313" key="3">
    <source>
        <dbReference type="EMBL" id="MSV25787.1"/>
    </source>
</evidence>
<dbReference type="AlphaFoldDB" id="A0A6I2UX78"/>
<feature type="region of interest" description="Disordered" evidence="2">
    <location>
        <begin position="21"/>
        <end position="83"/>
    </location>
</feature>
<reference evidence="3 4" key="1">
    <citation type="submission" date="2019-08" db="EMBL/GenBank/DDBJ databases">
        <title>In-depth cultivation of the pig gut microbiome towards novel bacterial diversity and tailored functional studies.</title>
        <authorList>
            <person name="Wylensek D."/>
            <person name="Hitch T.C.A."/>
            <person name="Clavel T."/>
        </authorList>
    </citation>
    <scope>NUCLEOTIDE SEQUENCE [LARGE SCALE GENOMIC DNA]</scope>
    <source>
        <strain evidence="4">WCA-380-WT-3B3</strain>
    </source>
</reference>
<feature type="compositionally biased region" description="Basic and acidic residues" evidence="2">
    <location>
        <begin position="66"/>
        <end position="79"/>
    </location>
</feature>
<gene>
    <name evidence="3" type="ORF">FYJ78_11570</name>
</gene>
<organism evidence="3 4">
    <name type="scientific">Selenomonas montiformis</name>
    <dbReference type="NCBI Taxonomy" id="2652285"/>
    <lineage>
        <taxon>Bacteria</taxon>
        <taxon>Bacillati</taxon>
        <taxon>Bacillota</taxon>
        <taxon>Negativicutes</taxon>
        <taxon>Selenomonadales</taxon>
        <taxon>Selenomonadaceae</taxon>
        <taxon>Selenomonas</taxon>
    </lineage>
</organism>
<evidence type="ECO:0000256" key="1">
    <source>
        <dbReference type="SAM" id="Coils"/>
    </source>
</evidence>
<dbReference type="Proteomes" id="UP000430222">
    <property type="component" value="Unassembled WGS sequence"/>
</dbReference>
<comment type="caution">
    <text evidence="3">The sequence shown here is derived from an EMBL/GenBank/DDBJ whole genome shotgun (WGS) entry which is preliminary data.</text>
</comment>
<keyword evidence="1" id="KW-0175">Coiled coil</keyword>